<reference evidence="2" key="1">
    <citation type="journal article" date="2014" name="Front. Microbiol.">
        <title>High frequency of phylogenetically diverse reductive dehalogenase-homologous genes in deep subseafloor sedimentary metagenomes.</title>
        <authorList>
            <person name="Kawai M."/>
            <person name="Futagami T."/>
            <person name="Toyoda A."/>
            <person name="Takaki Y."/>
            <person name="Nishi S."/>
            <person name="Hori S."/>
            <person name="Arai W."/>
            <person name="Tsubouchi T."/>
            <person name="Morono Y."/>
            <person name="Uchiyama I."/>
            <person name="Ito T."/>
            <person name="Fujiyama A."/>
            <person name="Inagaki F."/>
            <person name="Takami H."/>
        </authorList>
    </citation>
    <scope>NUCLEOTIDE SEQUENCE</scope>
    <source>
        <strain evidence="2">Expedition CK06-06</strain>
    </source>
</reference>
<feature type="non-terminal residue" evidence="2">
    <location>
        <position position="1"/>
    </location>
</feature>
<proteinExistence type="predicted"/>
<gene>
    <name evidence="2" type="ORF">S01H1_34082</name>
</gene>
<dbReference type="InterPro" id="IPR011852">
    <property type="entry name" value="TRAP_TAXI"/>
</dbReference>
<keyword evidence="1" id="KW-1133">Transmembrane helix</keyword>
<keyword evidence="1" id="KW-0472">Membrane</keyword>
<dbReference type="SUPFAM" id="SSF53850">
    <property type="entry name" value="Periplasmic binding protein-like II"/>
    <property type="match status" value="1"/>
</dbReference>
<dbReference type="PANTHER" id="PTHR42941">
    <property type="entry name" value="SLL1037 PROTEIN"/>
    <property type="match status" value="1"/>
</dbReference>
<name>X0VS26_9ZZZZ</name>
<evidence type="ECO:0000256" key="1">
    <source>
        <dbReference type="SAM" id="Phobius"/>
    </source>
</evidence>
<sequence length="272" mass="30189">QPLTVFYRADQPIRQLSELAGKHIGIGAVGSGTHFLALAMLKANGIEYQKGSSTLLPIENDAATQAFLEHKLDAVFLSGESVALSNIRKLMHAEGDGVRLYDFPQADAYVQRFAYLSKLQLPAGAFDLGNNIPPQPLTLLAPTVELIARSDLHPALVDLLIEASSQAPRNAMFQKPGEFPAPSQHGYPLSDEADRYYKSGKGLVYRYLPFWLASLVNRLLVILVPALVVLLPGLQLVPRLYAWRVKRRIYRRYGELMALERLSTQSPSPEQR</sequence>
<protein>
    <recommendedName>
        <fullName evidence="3">ABC transporter substrate-binding protein</fullName>
    </recommendedName>
</protein>
<evidence type="ECO:0000313" key="2">
    <source>
        <dbReference type="EMBL" id="GAG13937.1"/>
    </source>
</evidence>
<dbReference type="Gene3D" id="3.40.190.10">
    <property type="entry name" value="Periplasmic binding protein-like II"/>
    <property type="match status" value="1"/>
</dbReference>
<dbReference type="EMBL" id="BARS01021196">
    <property type="protein sequence ID" value="GAG13937.1"/>
    <property type="molecule type" value="Genomic_DNA"/>
</dbReference>
<dbReference type="PANTHER" id="PTHR42941:SF1">
    <property type="entry name" value="SLL1037 PROTEIN"/>
    <property type="match status" value="1"/>
</dbReference>
<comment type="caution">
    <text evidence="2">The sequence shown here is derived from an EMBL/GenBank/DDBJ whole genome shotgun (WGS) entry which is preliminary data.</text>
</comment>
<feature type="non-terminal residue" evidence="2">
    <location>
        <position position="272"/>
    </location>
</feature>
<organism evidence="2">
    <name type="scientific">marine sediment metagenome</name>
    <dbReference type="NCBI Taxonomy" id="412755"/>
    <lineage>
        <taxon>unclassified sequences</taxon>
        <taxon>metagenomes</taxon>
        <taxon>ecological metagenomes</taxon>
    </lineage>
</organism>
<evidence type="ECO:0008006" key="3">
    <source>
        <dbReference type="Google" id="ProtNLM"/>
    </source>
</evidence>
<accession>X0VS26</accession>
<keyword evidence="1" id="KW-0812">Transmembrane</keyword>
<dbReference type="AlphaFoldDB" id="X0VS26"/>
<dbReference type="Pfam" id="PF16868">
    <property type="entry name" value="NMT1_3"/>
    <property type="match status" value="1"/>
</dbReference>
<feature type="transmembrane region" description="Helical" evidence="1">
    <location>
        <begin position="219"/>
        <end position="242"/>
    </location>
</feature>